<proteinExistence type="inferred from homology"/>
<sequence>MSQPALRYQVKLLYKTLLHLGKEYPRGADYFRTRLHAAFMRNKDVTEEAEVKALVAKGEYVVKELEALYMLRKYRTLKKRYYDED</sequence>
<protein>
    <submittedName>
        <fullName evidence="4 5">Electron transfer flavoprotein regulatory factor 1</fullName>
    </submittedName>
</protein>
<comment type="similarity">
    <text evidence="1">Belongs to the complex I LYR family.</text>
</comment>
<keyword evidence="3" id="KW-1185">Reference proteome</keyword>
<dbReference type="CDD" id="cd20265">
    <property type="entry name" value="Complex1_LYR_ETFRF1_LYRM5"/>
    <property type="match status" value="1"/>
</dbReference>
<evidence type="ECO:0000256" key="1">
    <source>
        <dbReference type="ARBA" id="ARBA00009508"/>
    </source>
</evidence>
<dbReference type="PANTHER" id="PTHR21024">
    <property type="entry name" value="GROWTH HORMONE-INDUCIBLE SOLUBLE PROTEIN-RELATED"/>
    <property type="match status" value="1"/>
</dbReference>
<evidence type="ECO:0000313" key="4">
    <source>
        <dbReference type="RefSeq" id="XP_005109047.1"/>
    </source>
</evidence>
<organism evidence="3 4">
    <name type="scientific">Aplysia californica</name>
    <name type="common">California sea hare</name>
    <dbReference type="NCBI Taxonomy" id="6500"/>
    <lineage>
        <taxon>Eukaryota</taxon>
        <taxon>Metazoa</taxon>
        <taxon>Spiralia</taxon>
        <taxon>Lophotrochozoa</taxon>
        <taxon>Mollusca</taxon>
        <taxon>Gastropoda</taxon>
        <taxon>Heterobranchia</taxon>
        <taxon>Euthyneura</taxon>
        <taxon>Tectipleura</taxon>
        <taxon>Aplysiida</taxon>
        <taxon>Aplysioidea</taxon>
        <taxon>Aplysiidae</taxon>
        <taxon>Aplysia</taxon>
    </lineage>
</organism>
<reference evidence="4 5" key="1">
    <citation type="submission" date="2025-05" db="UniProtKB">
        <authorList>
            <consortium name="RefSeq"/>
        </authorList>
    </citation>
    <scope>IDENTIFICATION</scope>
</reference>
<name>A0ABM0K584_APLCA</name>
<dbReference type="RefSeq" id="XP_035828455.1">
    <property type="nucleotide sequence ID" value="XM_035972562.1"/>
</dbReference>
<dbReference type="PANTHER" id="PTHR21024:SF0">
    <property type="entry name" value="ELECTRON TRANSFER FLAVOPROTEIN REGULATORY FACTOR 1"/>
    <property type="match status" value="1"/>
</dbReference>
<evidence type="ECO:0000313" key="3">
    <source>
        <dbReference type="Proteomes" id="UP000694888"/>
    </source>
</evidence>
<evidence type="ECO:0000259" key="2">
    <source>
        <dbReference type="Pfam" id="PF05347"/>
    </source>
</evidence>
<dbReference type="InterPro" id="IPR052000">
    <property type="entry name" value="ETFRF1"/>
</dbReference>
<evidence type="ECO:0000313" key="5">
    <source>
        <dbReference type="RefSeq" id="XP_035828455.1"/>
    </source>
</evidence>
<feature type="domain" description="Complex 1 LYR protein" evidence="2">
    <location>
        <begin position="9"/>
        <end position="60"/>
    </location>
</feature>
<dbReference type="InterPro" id="IPR045296">
    <property type="entry name" value="Complex1_LYR_ETFRF1_LYRM5"/>
</dbReference>
<gene>
    <name evidence="4 5" type="primary">LOC101849006</name>
</gene>
<dbReference type="GeneID" id="101849006"/>
<dbReference type="Pfam" id="PF05347">
    <property type="entry name" value="Complex1_LYR"/>
    <property type="match status" value="1"/>
</dbReference>
<dbReference type="RefSeq" id="XP_005109047.1">
    <property type="nucleotide sequence ID" value="XM_005108990.3"/>
</dbReference>
<accession>A0ABM0K584</accession>
<dbReference type="Proteomes" id="UP000694888">
    <property type="component" value="Unplaced"/>
</dbReference>
<dbReference type="InterPro" id="IPR008011">
    <property type="entry name" value="Complex1_LYR_dom"/>
</dbReference>